<evidence type="ECO:0000313" key="3">
    <source>
        <dbReference type="Proteomes" id="UP000000768"/>
    </source>
</evidence>
<feature type="compositionally biased region" description="Low complexity" evidence="1">
    <location>
        <begin position="7"/>
        <end position="23"/>
    </location>
</feature>
<gene>
    <name evidence="2" type="ORF">SORBI_3003G236501</name>
</gene>
<reference evidence="2 3" key="1">
    <citation type="journal article" date="2009" name="Nature">
        <title>The Sorghum bicolor genome and the diversification of grasses.</title>
        <authorList>
            <person name="Paterson A.H."/>
            <person name="Bowers J.E."/>
            <person name="Bruggmann R."/>
            <person name="Dubchak I."/>
            <person name="Grimwood J."/>
            <person name="Gundlach H."/>
            <person name="Haberer G."/>
            <person name="Hellsten U."/>
            <person name="Mitros T."/>
            <person name="Poliakov A."/>
            <person name="Schmutz J."/>
            <person name="Spannagl M."/>
            <person name="Tang H."/>
            <person name="Wang X."/>
            <person name="Wicker T."/>
            <person name="Bharti A.K."/>
            <person name="Chapman J."/>
            <person name="Feltus F.A."/>
            <person name="Gowik U."/>
            <person name="Grigoriev I.V."/>
            <person name="Lyons E."/>
            <person name="Maher C.A."/>
            <person name="Martis M."/>
            <person name="Narechania A."/>
            <person name="Otillar R.P."/>
            <person name="Penning B.W."/>
            <person name="Salamov A.A."/>
            <person name="Wang Y."/>
            <person name="Zhang L."/>
            <person name="Carpita N.C."/>
            <person name="Freeling M."/>
            <person name="Gingle A.R."/>
            <person name="Hash C.T."/>
            <person name="Keller B."/>
            <person name="Klein P."/>
            <person name="Kresovich S."/>
            <person name="McCann M.C."/>
            <person name="Ming R."/>
            <person name="Peterson D.G."/>
            <person name="Mehboob-ur-Rahman"/>
            <person name="Ware D."/>
            <person name="Westhoff P."/>
            <person name="Mayer K.F."/>
            <person name="Messing J."/>
            <person name="Rokhsar D.S."/>
        </authorList>
    </citation>
    <scope>NUCLEOTIDE SEQUENCE [LARGE SCALE GENOMIC DNA]</scope>
    <source>
        <strain evidence="3">cv. BTx623</strain>
    </source>
</reference>
<evidence type="ECO:0000256" key="1">
    <source>
        <dbReference type="SAM" id="MobiDB-lite"/>
    </source>
</evidence>
<dbReference type="Gramene" id="OQU87229">
    <property type="protein sequence ID" value="OQU87229"/>
    <property type="gene ID" value="SORBI_3003G236501"/>
</dbReference>
<dbReference type="InParanoid" id="A0A1W0VYM2"/>
<reference evidence="3" key="2">
    <citation type="journal article" date="2018" name="Plant J.">
        <title>The Sorghum bicolor reference genome: improved assembly, gene annotations, a transcriptome atlas, and signatures of genome organization.</title>
        <authorList>
            <person name="McCormick R.F."/>
            <person name="Truong S.K."/>
            <person name="Sreedasyam A."/>
            <person name="Jenkins J."/>
            <person name="Shu S."/>
            <person name="Sims D."/>
            <person name="Kennedy M."/>
            <person name="Amirebrahimi M."/>
            <person name="Weers B.D."/>
            <person name="McKinley B."/>
            <person name="Mattison A."/>
            <person name="Morishige D.T."/>
            <person name="Grimwood J."/>
            <person name="Schmutz J."/>
            <person name="Mullet J.E."/>
        </authorList>
    </citation>
    <scope>NUCLEOTIDE SEQUENCE [LARGE SCALE GENOMIC DNA]</scope>
    <source>
        <strain evidence="3">cv. BTx623</strain>
    </source>
</reference>
<dbReference type="Proteomes" id="UP000000768">
    <property type="component" value="Chromosome 3"/>
</dbReference>
<organism evidence="2 3">
    <name type="scientific">Sorghum bicolor</name>
    <name type="common">Sorghum</name>
    <name type="synonym">Sorghum vulgare</name>
    <dbReference type="NCBI Taxonomy" id="4558"/>
    <lineage>
        <taxon>Eukaryota</taxon>
        <taxon>Viridiplantae</taxon>
        <taxon>Streptophyta</taxon>
        <taxon>Embryophyta</taxon>
        <taxon>Tracheophyta</taxon>
        <taxon>Spermatophyta</taxon>
        <taxon>Magnoliopsida</taxon>
        <taxon>Liliopsida</taxon>
        <taxon>Poales</taxon>
        <taxon>Poaceae</taxon>
        <taxon>PACMAD clade</taxon>
        <taxon>Panicoideae</taxon>
        <taxon>Andropogonodae</taxon>
        <taxon>Andropogoneae</taxon>
        <taxon>Sorghinae</taxon>
        <taxon>Sorghum</taxon>
    </lineage>
</organism>
<protein>
    <submittedName>
        <fullName evidence="2">Uncharacterized protein</fullName>
    </submittedName>
</protein>
<accession>A0A1W0VYM2</accession>
<feature type="region of interest" description="Disordered" evidence="1">
    <location>
        <begin position="1"/>
        <end position="23"/>
    </location>
</feature>
<proteinExistence type="predicted"/>
<evidence type="ECO:0000313" key="2">
    <source>
        <dbReference type="EMBL" id="OQU87229.1"/>
    </source>
</evidence>
<dbReference type="AlphaFoldDB" id="A0A1W0VYM2"/>
<sequence>MAGGAISSSSSPWTSRATSSSSPLWTVVRDLPWPAEQDPPAMLAESELPSAMLAGVELPSSWPGSSSPMAVISSSSSHGRWCDLFLLWPVARDPPWLAEQDFPAMLAGVQLPLSWPESSSPWPQSSSSVVDLWPIISIPCFFIQIENEFELLARFQKPIQ</sequence>
<dbReference type="EMBL" id="CM000762">
    <property type="protein sequence ID" value="OQU87229.1"/>
    <property type="molecule type" value="Genomic_DNA"/>
</dbReference>
<keyword evidence="3" id="KW-1185">Reference proteome</keyword>
<name>A0A1W0VYM2_SORBI</name>